<feature type="transmembrane region" description="Helical" evidence="1">
    <location>
        <begin position="181"/>
        <end position="204"/>
    </location>
</feature>
<accession>A0ABW5PQJ4</accession>
<dbReference type="CDD" id="cd03392">
    <property type="entry name" value="PAP2_like_2"/>
    <property type="match status" value="1"/>
</dbReference>
<dbReference type="SMART" id="SM00014">
    <property type="entry name" value="acidPPc"/>
    <property type="match status" value="1"/>
</dbReference>
<dbReference type="Gene3D" id="1.20.144.10">
    <property type="entry name" value="Phosphatidic acid phosphatase type 2/haloperoxidase"/>
    <property type="match status" value="2"/>
</dbReference>
<keyword evidence="1" id="KW-1133">Transmembrane helix</keyword>
<organism evidence="3 4">
    <name type="scientific">Terrilactibacillus laevilacticus</name>
    <dbReference type="NCBI Taxonomy" id="1380157"/>
    <lineage>
        <taxon>Bacteria</taxon>
        <taxon>Bacillati</taxon>
        <taxon>Bacillota</taxon>
        <taxon>Bacilli</taxon>
        <taxon>Bacillales</taxon>
        <taxon>Bacillaceae</taxon>
        <taxon>Terrilactibacillus</taxon>
    </lineage>
</organism>
<dbReference type="PANTHER" id="PTHR14969">
    <property type="entry name" value="SPHINGOSINE-1-PHOSPHATE PHOSPHOHYDROLASE"/>
    <property type="match status" value="1"/>
</dbReference>
<sequence length="216" mass="24563">MSQSKQLLRMSFLVFLLLIVSIILFFLTKTSWFNQYDVVILRKLVVFRTSAGLSFFKWLSYIGSAHVLPFVLVGFTIILLIIKKPKVMVIWLACFLLQKYINSLIKNSVQRPRPILHHYELATGYSFPSGHAMNAITVYGLLALILVLLIKSRLLRILVLFIGFLIVILIGLSRLVLDVHYLSDVIAGYCIGGILVSISMYLIISKELIQTNTNKE</sequence>
<feature type="transmembrane region" description="Helical" evidence="1">
    <location>
        <begin position="125"/>
        <end position="150"/>
    </location>
</feature>
<keyword evidence="4" id="KW-1185">Reference proteome</keyword>
<gene>
    <name evidence="3" type="ORF">ACFSTF_07470</name>
</gene>
<protein>
    <submittedName>
        <fullName evidence="3">Phosphatase PAP2 family protein</fullName>
    </submittedName>
</protein>
<keyword evidence="1" id="KW-0472">Membrane</keyword>
<dbReference type="SUPFAM" id="SSF48317">
    <property type="entry name" value="Acid phosphatase/Vanadium-dependent haloperoxidase"/>
    <property type="match status" value="1"/>
</dbReference>
<evidence type="ECO:0000259" key="2">
    <source>
        <dbReference type="SMART" id="SM00014"/>
    </source>
</evidence>
<dbReference type="Proteomes" id="UP001597458">
    <property type="component" value="Unassembled WGS sequence"/>
</dbReference>
<feature type="transmembrane region" description="Helical" evidence="1">
    <location>
        <begin position="7"/>
        <end position="27"/>
    </location>
</feature>
<dbReference type="InterPro" id="IPR000326">
    <property type="entry name" value="PAP2/HPO"/>
</dbReference>
<name>A0ABW5PQJ4_9BACI</name>
<evidence type="ECO:0000256" key="1">
    <source>
        <dbReference type="SAM" id="Phobius"/>
    </source>
</evidence>
<keyword evidence="1" id="KW-0812">Transmembrane</keyword>
<feature type="transmembrane region" description="Helical" evidence="1">
    <location>
        <begin position="88"/>
        <end position="105"/>
    </location>
</feature>
<dbReference type="PANTHER" id="PTHR14969:SF13">
    <property type="entry name" value="AT30094P"/>
    <property type="match status" value="1"/>
</dbReference>
<dbReference type="Pfam" id="PF01569">
    <property type="entry name" value="PAP2"/>
    <property type="match status" value="1"/>
</dbReference>
<evidence type="ECO:0000313" key="3">
    <source>
        <dbReference type="EMBL" id="MFD2617149.1"/>
    </source>
</evidence>
<evidence type="ECO:0000313" key="4">
    <source>
        <dbReference type="Proteomes" id="UP001597458"/>
    </source>
</evidence>
<proteinExistence type="predicted"/>
<dbReference type="InterPro" id="IPR036938">
    <property type="entry name" value="PAP2/HPO_sf"/>
</dbReference>
<comment type="caution">
    <text evidence="3">The sequence shown here is derived from an EMBL/GenBank/DDBJ whole genome shotgun (WGS) entry which is preliminary data.</text>
</comment>
<feature type="transmembrane region" description="Helical" evidence="1">
    <location>
        <begin position="58"/>
        <end position="81"/>
    </location>
</feature>
<dbReference type="EMBL" id="JBHUMR010000008">
    <property type="protein sequence ID" value="MFD2617149.1"/>
    <property type="molecule type" value="Genomic_DNA"/>
</dbReference>
<reference evidence="4" key="1">
    <citation type="journal article" date="2019" name="Int. J. Syst. Evol. Microbiol.">
        <title>The Global Catalogue of Microorganisms (GCM) 10K type strain sequencing project: providing services to taxonomists for standard genome sequencing and annotation.</title>
        <authorList>
            <consortium name="The Broad Institute Genomics Platform"/>
            <consortium name="The Broad Institute Genome Sequencing Center for Infectious Disease"/>
            <person name="Wu L."/>
            <person name="Ma J."/>
        </authorList>
    </citation>
    <scope>NUCLEOTIDE SEQUENCE [LARGE SCALE GENOMIC DNA]</scope>
    <source>
        <strain evidence="4">TISTR 2241</strain>
    </source>
</reference>
<feature type="domain" description="Phosphatidic acid phosphatase type 2/haloperoxidase" evidence="2">
    <location>
        <begin position="87"/>
        <end position="200"/>
    </location>
</feature>
<feature type="transmembrane region" description="Helical" evidence="1">
    <location>
        <begin position="157"/>
        <end position="175"/>
    </location>
</feature>
<dbReference type="RefSeq" id="WP_141189037.1">
    <property type="nucleotide sequence ID" value="NZ_JBHUMR010000008.1"/>
</dbReference>